<evidence type="ECO:0000313" key="1">
    <source>
        <dbReference type="EMBL" id="RYR32199.1"/>
    </source>
</evidence>
<accession>A0A445B0K2</accession>
<dbReference type="Proteomes" id="UP000289738">
    <property type="component" value="Chromosome A10"/>
</dbReference>
<reference evidence="1 2" key="1">
    <citation type="submission" date="2019-01" db="EMBL/GenBank/DDBJ databases">
        <title>Sequencing of cultivated peanut Arachis hypogaea provides insights into genome evolution and oil improvement.</title>
        <authorList>
            <person name="Chen X."/>
        </authorList>
    </citation>
    <scope>NUCLEOTIDE SEQUENCE [LARGE SCALE GENOMIC DNA]</scope>
    <source>
        <strain evidence="2">cv. Fuhuasheng</strain>
        <tissue evidence="1">Leaves</tissue>
    </source>
</reference>
<evidence type="ECO:0000313" key="2">
    <source>
        <dbReference type="Proteomes" id="UP000289738"/>
    </source>
</evidence>
<protein>
    <submittedName>
        <fullName evidence="1">Uncharacterized protein</fullName>
    </submittedName>
</protein>
<comment type="caution">
    <text evidence="1">The sequence shown here is derived from an EMBL/GenBank/DDBJ whole genome shotgun (WGS) entry which is preliminary data.</text>
</comment>
<dbReference type="EMBL" id="SDMP01000010">
    <property type="protein sequence ID" value="RYR32199.1"/>
    <property type="molecule type" value="Genomic_DNA"/>
</dbReference>
<dbReference type="AlphaFoldDB" id="A0A445B0K2"/>
<sequence length="104" mass="11417">MVGSAVGNMLTIDQATSIHSRGRYVRICVEIDLCKKLVPRISVLGSTLNIVYEDGGHKANQPVVEAAREKEGSTMIREGAATNTGRINLETLENHEHNDEHIVH</sequence>
<proteinExistence type="predicted"/>
<keyword evidence="2" id="KW-1185">Reference proteome</keyword>
<organism evidence="1 2">
    <name type="scientific">Arachis hypogaea</name>
    <name type="common">Peanut</name>
    <dbReference type="NCBI Taxonomy" id="3818"/>
    <lineage>
        <taxon>Eukaryota</taxon>
        <taxon>Viridiplantae</taxon>
        <taxon>Streptophyta</taxon>
        <taxon>Embryophyta</taxon>
        <taxon>Tracheophyta</taxon>
        <taxon>Spermatophyta</taxon>
        <taxon>Magnoliopsida</taxon>
        <taxon>eudicotyledons</taxon>
        <taxon>Gunneridae</taxon>
        <taxon>Pentapetalae</taxon>
        <taxon>rosids</taxon>
        <taxon>fabids</taxon>
        <taxon>Fabales</taxon>
        <taxon>Fabaceae</taxon>
        <taxon>Papilionoideae</taxon>
        <taxon>50 kb inversion clade</taxon>
        <taxon>dalbergioids sensu lato</taxon>
        <taxon>Dalbergieae</taxon>
        <taxon>Pterocarpus clade</taxon>
        <taxon>Arachis</taxon>
    </lineage>
</organism>
<name>A0A445B0K2_ARAHY</name>
<gene>
    <name evidence="1" type="ORF">Ahy_A10g046794</name>
</gene>